<organism evidence="1 2">
    <name type="scientific">Shewanella youngdeokensis</name>
    <dbReference type="NCBI Taxonomy" id="2999068"/>
    <lineage>
        <taxon>Bacteria</taxon>
        <taxon>Pseudomonadati</taxon>
        <taxon>Pseudomonadota</taxon>
        <taxon>Gammaproteobacteria</taxon>
        <taxon>Alteromonadales</taxon>
        <taxon>Shewanellaceae</taxon>
        <taxon>Shewanella</taxon>
    </lineage>
</organism>
<evidence type="ECO:0000313" key="1">
    <source>
        <dbReference type="EMBL" id="WOT03613.1"/>
    </source>
</evidence>
<gene>
    <name evidence="1" type="ORF">RGE70_09595</name>
</gene>
<evidence type="ECO:0000313" key="2">
    <source>
        <dbReference type="Proteomes" id="UP001529491"/>
    </source>
</evidence>
<protein>
    <recommendedName>
        <fullName evidence="3">RiboL-PSP-HEPN domain-containing protein</fullName>
    </recommendedName>
</protein>
<dbReference type="Proteomes" id="UP001529491">
    <property type="component" value="Chromosome"/>
</dbReference>
<evidence type="ECO:0008006" key="3">
    <source>
        <dbReference type="Google" id="ProtNLM"/>
    </source>
</evidence>
<keyword evidence="2" id="KW-1185">Reference proteome</keyword>
<name>A0ABZ0JTU4_9GAMM</name>
<accession>A0ABZ0JTU4</accession>
<proteinExistence type="predicted"/>
<sequence length="239" mass="27743">MLAKVQDRIGEVHDFLQRRLTNIHEINAHPDNLPIMQAVLYSSFIDALGATCYGSGVDTRKRFTRVIVEYGQWIEAETVCPMHLQRFLEISPGLPDLKRRITDIVDKWRNSQDGIIYLGLAPTKDDIAELWPDNGTRKHHKKTLEHFTHVNLLYGMRNGLLHQQYAAKGLPAFPREQENVHYVFWNKFDEGGRLELIHPLEFLANLCDILLENVMNDFKIKDKKPWDIGYFSSYLIDGL</sequence>
<dbReference type="EMBL" id="CP136522">
    <property type="protein sequence ID" value="WOT03613.1"/>
    <property type="molecule type" value="Genomic_DNA"/>
</dbReference>
<reference evidence="1 2" key="1">
    <citation type="submission" date="2023-10" db="EMBL/GenBank/DDBJ databases">
        <title>Complete genome sequence of Shewanella sp. DAU334.</title>
        <authorList>
            <person name="Lee Y.-S."/>
            <person name="Jeong H.-R."/>
            <person name="Hwang E.-J."/>
            <person name="Choi Y.-L."/>
            <person name="Kim G.-D."/>
        </authorList>
    </citation>
    <scope>NUCLEOTIDE SEQUENCE [LARGE SCALE GENOMIC DNA]</scope>
    <source>
        <strain evidence="1 2">DAU334</strain>
    </source>
</reference>
<dbReference type="RefSeq" id="WP_310471238.1">
    <property type="nucleotide sequence ID" value="NZ_CP136522.1"/>
</dbReference>